<gene>
    <name evidence="2" type="ORF">GCM10007964_32110</name>
</gene>
<dbReference type="AlphaFoldDB" id="A0A917R3N7"/>
<feature type="region of interest" description="Disordered" evidence="1">
    <location>
        <begin position="1"/>
        <end position="21"/>
    </location>
</feature>
<evidence type="ECO:0000256" key="1">
    <source>
        <dbReference type="SAM" id="MobiDB-lite"/>
    </source>
</evidence>
<comment type="caution">
    <text evidence="2">The sequence shown here is derived from an EMBL/GenBank/DDBJ whole genome shotgun (WGS) entry which is preliminary data.</text>
</comment>
<organism evidence="2 3">
    <name type="scientific">Sphaerisporangium melleum</name>
    <dbReference type="NCBI Taxonomy" id="321316"/>
    <lineage>
        <taxon>Bacteria</taxon>
        <taxon>Bacillati</taxon>
        <taxon>Actinomycetota</taxon>
        <taxon>Actinomycetes</taxon>
        <taxon>Streptosporangiales</taxon>
        <taxon>Streptosporangiaceae</taxon>
        <taxon>Sphaerisporangium</taxon>
    </lineage>
</organism>
<sequence length="78" mass="7130">MALPETETEGAGVGAVSPDDSARPAGVALVAGLAVDFGVLVVPGFGVPVPGEAPAEGVAGAVGNALGGVMTAGATAST</sequence>
<reference evidence="2" key="2">
    <citation type="submission" date="2020-09" db="EMBL/GenBank/DDBJ databases">
        <authorList>
            <person name="Sun Q."/>
            <person name="Ohkuma M."/>
        </authorList>
    </citation>
    <scope>NUCLEOTIDE SEQUENCE</scope>
    <source>
        <strain evidence="2">JCM 13064</strain>
    </source>
</reference>
<dbReference type="EMBL" id="BMNT01000016">
    <property type="protein sequence ID" value="GGK87153.1"/>
    <property type="molecule type" value="Genomic_DNA"/>
</dbReference>
<name>A0A917R3N7_9ACTN</name>
<evidence type="ECO:0000313" key="3">
    <source>
        <dbReference type="Proteomes" id="UP000645217"/>
    </source>
</evidence>
<protein>
    <submittedName>
        <fullName evidence="2">Uncharacterized protein</fullName>
    </submittedName>
</protein>
<dbReference type="Proteomes" id="UP000645217">
    <property type="component" value="Unassembled WGS sequence"/>
</dbReference>
<proteinExistence type="predicted"/>
<accession>A0A917R3N7</accession>
<keyword evidence="3" id="KW-1185">Reference proteome</keyword>
<reference evidence="2" key="1">
    <citation type="journal article" date="2014" name="Int. J. Syst. Evol. Microbiol.">
        <title>Complete genome sequence of Corynebacterium casei LMG S-19264T (=DSM 44701T), isolated from a smear-ripened cheese.</title>
        <authorList>
            <consortium name="US DOE Joint Genome Institute (JGI-PGF)"/>
            <person name="Walter F."/>
            <person name="Albersmeier A."/>
            <person name="Kalinowski J."/>
            <person name="Ruckert C."/>
        </authorList>
    </citation>
    <scope>NUCLEOTIDE SEQUENCE</scope>
    <source>
        <strain evidence="2">JCM 13064</strain>
    </source>
</reference>
<evidence type="ECO:0000313" key="2">
    <source>
        <dbReference type="EMBL" id="GGK87153.1"/>
    </source>
</evidence>